<feature type="domain" description="Helicase ATP-binding" evidence="14">
    <location>
        <begin position="635"/>
        <end position="796"/>
    </location>
</feature>
<dbReference type="InterPro" id="IPR041471">
    <property type="entry name" value="UvrB_inter"/>
</dbReference>
<dbReference type="HAMAP" id="MF_00969">
    <property type="entry name" value="TRCF"/>
    <property type="match status" value="1"/>
</dbReference>
<keyword evidence="2 13" id="KW-0963">Cytoplasm</keyword>
<dbReference type="Gene3D" id="3.90.1150.50">
    <property type="entry name" value="Transcription-repair-coupling factor, D7 domain"/>
    <property type="match status" value="1"/>
</dbReference>
<dbReference type="GO" id="GO:0000716">
    <property type="term" value="P:transcription-coupled nucleotide-excision repair, DNA damage recognition"/>
    <property type="evidence" value="ECO:0007669"/>
    <property type="project" value="UniProtKB-UniRule"/>
</dbReference>
<dbReference type="InterPro" id="IPR014001">
    <property type="entry name" value="Helicase_ATP-bd"/>
</dbReference>
<dbReference type="InterPro" id="IPR005118">
    <property type="entry name" value="TRCF_C"/>
</dbReference>
<comment type="caution">
    <text evidence="16">The sequence shown here is derived from an EMBL/GenBank/DDBJ whole genome shotgun (WGS) entry which is preliminary data.</text>
</comment>
<dbReference type="NCBIfam" id="TIGR00580">
    <property type="entry name" value="mfd"/>
    <property type="match status" value="1"/>
</dbReference>
<dbReference type="GO" id="GO:0005737">
    <property type="term" value="C:cytoplasm"/>
    <property type="evidence" value="ECO:0007669"/>
    <property type="project" value="UniProtKB-SubCell"/>
</dbReference>
<dbReference type="AlphaFoldDB" id="A0A0R1VRS0"/>
<evidence type="ECO:0000313" key="17">
    <source>
        <dbReference type="Proteomes" id="UP000051451"/>
    </source>
</evidence>
<dbReference type="PROSITE" id="PS51194">
    <property type="entry name" value="HELICASE_CTER"/>
    <property type="match status" value="1"/>
</dbReference>
<evidence type="ECO:0000259" key="14">
    <source>
        <dbReference type="PROSITE" id="PS51192"/>
    </source>
</evidence>
<dbReference type="SUPFAM" id="SSF143517">
    <property type="entry name" value="TRCF domain-like"/>
    <property type="match status" value="1"/>
</dbReference>
<dbReference type="InterPro" id="IPR001650">
    <property type="entry name" value="Helicase_C-like"/>
</dbReference>
<comment type="similarity">
    <text evidence="11 13">In the C-terminal section; belongs to the helicase family. RecG subfamily.</text>
</comment>
<dbReference type="InterPro" id="IPR037235">
    <property type="entry name" value="TRCF-like_C_D7"/>
</dbReference>
<evidence type="ECO:0000256" key="4">
    <source>
        <dbReference type="ARBA" id="ARBA00022763"/>
    </source>
</evidence>
<evidence type="ECO:0000256" key="12">
    <source>
        <dbReference type="ARBA" id="ARBA00070128"/>
    </source>
</evidence>
<dbReference type="Pfam" id="PF02559">
    <property type="entry name" value="CarD_TRCF_RID"/>
    <property type="match status" value="1"/>
</dbReference>
<keyword evidence="7 13" id="KW-0067">ATP-binding</keyword>
<dbReference type="Pfam" id="PF00271">
    <property type="entry name" value="Helicase_C"/>
    <property type="match status" value="1"/>
</dbReference>
<protein>
    <recommendedName>
        <fullName evidence="12 13">Transcription-repair-coupling factor</fullName>
        <shortName evidence="13">TRCF</shortName>
        <ecNumber evidence="13">3.6.4.-</ecNumber>
    </recommendedName>
</protein>
<dbReference type="SUPFAM" id="SSF52540">
    <property type="entry name" value="P-loop containing nucleoside triphosphate hydrolases"/>
    <property type="match status" value="4"/>
</dbReference>
<dbReference type="InterPro" id="IPR003711">
    <property type="entry name" value="CarD-like/TRCF_RID"/>
</dbReference>
<dbReference type="GO" id="GO:0006355">
    <property type="term" value="P:regulation of DNA-templated transcription"/>
    <property type="evidence" value="ECO:0007669"/>
    <property type="project" value="UniProtKB-UniRule"/>
</dbReference>
<evidence type="ECO:0000256" key="8">
    <source>
        <dbReference type="ARBA" id="ARBA00023125"/>
    </source>
</evidence>
<dbReference type="Pfam" id="PF03461">
    <property type="entry name" value="TRCF"/>
    <property type="match status" value="1"/>
</dbReference>
<keyword evidence="6" id="KW-0347">Helicase</keyword>
<feature type="domain" description="Helicase C-terminal" evidence="15">
    <location>
        <begin position="810"/>
        <end position="971"/>
    </location>
</feature>
<dbReference type="Pfam" id="PF00270">
    <property type="entry name" value="DEAD"/>
    <property type="match status" value="1"/>
</dbReference>
<dbReference type="SMART" id="SM00487">
    <property type="entry name" value="DEXDc"/>
    <property type="match status" value="1"/>
</dbReference>
<evidence type="ECO:0000256" key="9">
    <source>
        <dbReference type="ARBA" id="ARBA00023204"/>
    </source>
</evidence>
<dbReference type="EC" id="3.6.4.-" evidence="13"/>
<dbReference type="SMART" id="SM01058">
    <property type="entry name" value="CarD_TRCF"/>
    <property type="match status" value="1"/>
</dbReference>
<dbReference type="EMBL" id="AZGB01000002">
    <property type="protein sequence ID" value="KRM08159.1"/>
    <property type="molecule type" value="Genomic_DNA"/>
</dbReference>
<evidence type="ECO:0000256" key="5">
    <source>
        <dbReference type="ARBA" id="ARBA00022801"/>
    </source>
</evidence>
<dbReference type="InterPro" id="IPR036101">
    <property type="entry name" value="CarD-like/TRCF_RID_sf"/>
</dbReference>
<dbReference type="Gene3D" id="2.40.10.170">
    <property type="match status" value="1"/>
</dbReference>
<dbReference type="PATRIC" id="fig|1423750.3.peg.1890"/>
<dbReference type="GO" id="GO:0003684">
    <property type="term" value="F:damaged DNA binding"/>
    <property type="evidence" value="ECO:0007669"/>
    <property type="project" value="InterPro"/>
</dbReference>
<evidence type="ECO:0000256" key="2">
    <source>
        <dbReference type="ARBA" id="ARBA00022490"/>
    </source>
</evidence>
<comment type="subcellular location">
    <subcellularLocation>
        <location evidence="1 13">Cytoplasm</location>
    </subcellularLocation>
</comment>
<dbReference type="Gene3D" id="3.40.50.11180">
    <property type="match status" value="1"/>
</dbReference>
<evidence type="ECO:0000256" key="7">
    <source>
        <dbReference type="ARBA" id="ARBA00022840"/>
    </source>
</evidence>
<reference evidence="16 17" key="1">
    <citation type="journal article" date="2015" name="Genome Announc.">
        <title>Expanding the biotechnology potential of lactobacilli through comparative genomics of 213 strains and associated genera.</title>
        <authorList>
            <person name="Sun Z."/>
            <person name="Harris H.M."/>
            <person name="McCann A."/>
            <person name="Guo C."/>
            <person name="Argimon S."/>
            <person name="Zhang W."/>
            <person name="Yang X."/>
            <person name="Jeffery I.B."/>
            <person name="Cooney J.C."/>
            <person name="Kagawa T.F."/>
            <person name="Liu W."/>
            <person name="Song Y."/>
            <person name="Salvetti E."/>
            <person name="Wrobel A."/>
            <person name="Rasinkangas P."/>
            <person name="Parkhill J."/>
            <person name="Rea M.C."/>
            <person name="O'Sullivan O."/>
            <person name="Ritari J."/>
            <person name="Douillard F.P."/>
            <person name="Paul Ross R."/>
            <person name="Yang R."/>
            <person name="Briner A.E."/>
            <person name="Felis G.E."/>
            <person name="de Vos W.M."/>
            <person name="Barrangou R."/>
            <person name="Klaenhammer T.R."/>
            <person name="Caufield P.W."/>
            <person name="Cui Y."/>
            <person name="Zhang H."/>
            <person name="O'Toole P.W."/>
        </authorList>
    </citation>
    <scope>NUCLEOTIDE SEQUENCE [LARGE SCALE GENOMIC DNA]</scope>
    <source>
        <strain evidence="16 17">DSM 18630</strain>
    </source>
</reference>
<dbReference type="GO" id="GO:0005524">
    <property type="term" value="F:ATP binding"/>
    <property type="evidence" value="ECO:0007669"/>
    <property type="project" value="UniProtKB-UniRule"/>
</dbReference>
<dbReference type="GO" id="GO:0003678">
    <property type="term" value="F:DNA helicase activity"/>
    <property type="evidence" value="ECO:0007669"/>
    <property type="project" value="TreeGrafter"/>
</dbReference>
<keyword evidence="3 13" id="KW-0547">Nucleotide-binding</keyword>
<dbReference type="OrthoDB" id="9804325at2"/>
<dbReference type="SUPFAM" id="SSF141259">
    <property type="entry name" value="CarD-like"/>
    <property type="match status" value="1"/>
</dbReference>
<accession>A0A0R1VRS0</accession>
<dbReference type="SMART" id="SM00490">
    <property type="entry name" value="HELICc"/>
    <property type="match status" value="1"/>
</dbReference>
<name>A0A0R1VRS0_9LACO</name>
<dbReference type="Gene3D" id="3.30.2060.10">
    <property type="entry name" value="Penicillin-binding protein 1b domain"/>
    <property type="match status" value="1"/>
</dbReference>
<dbReference type="Gene3D" id="3.40.50.300">
    <property type="entry name" value="P-loop containing nucleotide triphosphate hydrolases"/>
    <property type="match status" value="2"/>
</dbReference>
<evidence type="ECO:0000256" key="11">
    <source>
        <dbReference type="ARBA" id="ARBA00061399"/>
    </source>
</evidence>
<dbReference type="InterPro" id="IPR011545">
    <property type="entry name" value="DEAD/DEAH_box_helicase_dom"/>
</dbReference>
<dbReference type="Proteomes" id="UP000051451">
    <property type="component" value="Unassembled WGS sequence"/>
</dbReference>
<dbReference type="GeneID" id="98317921"/>
<keyword evidence="9 13" id="KW-0234">DNA repair</keyword>
<dbReference type="InterPro" id="IPR004576">
    <property type="entry name" value="Mfd"/>
</dbReference>
<keyword evidence="17" id="KW-1185">Reference proteome</keyword>
<dbReference type="GO" id="GO:0016787">
    <property type="term" value="F:hydrolase activity"/>
    <property type="evidence" value="ECO:0007669"/>
    <property type="project" value="UniProtKB-KW"/>
</dbReference>
<dbReference type="PANTHER" id="PTHR47964:SF1">
    <property type="entry name" value="ATP-DEPENDENT DNA HELICASE HOMOLOG RECG, CHLOROPLASTIC"/>
    <property type="match status" value="1"/>
</dbReference>
<keyword evidence="4 13" id="KW-0227">DNA damage</keyword>
<dbReference type="SMART" id="SM00982">
    <property type="entry name" value="TRCF"/>
    <property type="match status" value="1"/>
</dbReference>
<proteinExistence type="inferred from homology"/>
<evidence type="ECO:0000256" key="6">
    <source>
        <dbReference type="ARBA" id="ARBA00022806"/>
    </source>
</evidence>
<evidence type="ECO:0000256" key="13">
    <source>
        <dbReference type="HAMAP-Rule" id="MF_00969"/>
    </source>
</evidence>
<dbReference type="CDD" id="cd17991">
    <property type="entry name" value="DEXHc_TRCF"/>
    <property type="match status" value="1"/>
</dbReference>
<dbReference type="PROSITE" id="PS51192">
    <property type="entry name" value="HELICASE_ATP_BIND_1"/>
    <property type="match status" value="1"/>
</dbReference>
<dbReference type="RefSeq" id="WP_057870667.1">
    <property type="nucleotide sequence ID" value="NZ_AZGB01000002.1"/>
</dbReference>
<dbReference type="InterPro" id="IPR027417">
    <property type="entry name" value="P-loop_NTPase"/>
</dbReference>
<keyword evidence="8 13" id="KW-0238">DNA-binding</keyword>
<dbReference type="PANTHER" id="PTHR47964">
    <property type="entry name" value="ATP-DEPENDENT DNA HELICASE HOMOLOG RECG, CHLOROPLASTIC"/>
    <property type="match status" value="1"/>
</dbReference>
<keyword evidence="5 13" id="KW-0378">Hydrolase</keyword>
<evidence type="ECO:0000256" key="1">
    <source>
        <dbReference type="ARBA" id="ARBA00004496"/>
    </source>
</evidence>
<evidence type="ECO:0000256" key="3">
    <source>
        <dbReference type="ARBA" id="ARBA00022741"/>
    </source>
</evidence>
<dbReference type="InterPro" id="IPR047112">
    <property type="entry name" value="RecG/Mfd"/>
</dbReference>
<dbReference type="FunFam" id="3.40.50.300:FF:000546">
    <property type="entry name" value="Transcription-repair-coupling factor"/>
    <property type="match status" value="1"/>
</dbReference>
<sequence>MKIEEIFLKLPEISNLITTLGNTTNENFLLTGIQPAVKPLLLQTFLRQLKKPLLVIEDTLNHAQTLADELTALLGAEQVNFFPVEETLAAESAVASPEFRAARIQTLAAIQKAKITVTAVSGITYPLLAPEQWRQQIKFLKTGMELDLTEFIAFLEQNGYQRQQLVAKRGDFAIRGSIIDFYPFTQLNPIRIDLFDTEIDSIREFSVNDQRSLQNLSDVEILPASEYPLTAKQQKFALSTLKKQYEAIAAKAVQKDFRENLSETNQRLTAALNTGSLPAWAAAFKRELLLEKFSLLDYLPTDGMVLWDDLPRLVESQRLQQQEQAAWETNQLTSGKLFAANQPVPLIKQLQKQDQHNSIFLALFRKGMGQLTFALIADVQVRMIQQFFGQMPLLKNELQRWKKQQQTVVFAINDPERIRKVQQTLLDFAMPIEINTAKKLELGQPQLIQAGFRHGFELPQLKLVIVTESELFQKVKTKQPRRLTMENTERLKSYTDLKKGDYVVHINHGIGRFLGIKTISDRGKHQDYLTVEYQDAGKLFVPVNQIDRIQKYVSAEGKSPHLNKLGGSDWAKTKRRVAAKVEDIADELVELYAKRATEKGYAFSPDDEFQQEFEAAFPYTETPDQLRSAREIKHDMQRSRPMDRLLIGDVGYGKTEVALRAAFKAVQDGKQVALLVPTTVLAQQHYETMLSRFENFPVTIGILSRFRTQQQVKKTLSELAAGQLDIVVGTHRLLSKDVKFKELGLLIIDEEQRFGVKHKERIKELRSSIDVLTLTATPIPRTLNMSMLGVRDLSVIETAPLNRFPIQTYVIEQDYGLVADVIRREINRGGQAFYLHNRVADIERTVTELQTMLPEARIGYIHGQMSEAQLERILLDFINGEYDVLVTTTIIETGIDIPNVNTLIVEDADKMGLAQLYQLRGRVGRSNRIAYAYFMYRPDKVLTEVSEKRLEAIKDFTELGSGFKIAMRDLAIRGAGNLLGSQQHGFIDSVGYDLYVQMLKDAVAKKQGKQLRVVSDAEIELNLEAYLPSSYIADPRQKIEIYKRIRQLQNQDQFDEIQADLLDRFGDYPQPAANLLEIGKLKMLADQAQVKSIQQTERKFTILFTENFNKFLTARDVLAALAQTNLKATIKNEAGHFSVVLYQQPTMELLKVIAEFEKLFAFLIKQQAKEAKGKRNGTKEK</sequence>
<comment type="function">
    <text evidence="13">Couples transcription and DNA repair by recognizing RNA polymerase (RNAP) stalled at DNA lesions. Mediates ATP-dependent release of RNAP and its truncated transcript from the DNA, and recruitment of nucleotide excision repair machinery to the damaged site.</text>
</comment>
<organism evidence="16 17">
    <name type="scientific">Liquorilactobacillus ghanensis DSM 18630</name>
    <dbReference type="NCBI Taxonomy" id="1423750"/>
    <lineage>
        <taxon>Bacteria</taxon>
        <taxon>Bacillati</taxon>
        <taxon>Bacillota</taxon>
        <taxon>Bacilli</taxon>
        <taxon>Lactobacillales</taxon>
        <taxon>Lactobacillaceae</taxon>
        <taxon>Liquorilactobacillus</taxon>
    </lineage>
</organism>
<dbReference type="Pfam" id="PF17757">
    <property type="entry name" value="UvrB_inter"/>
    <property type="match status" value="1"/>
</dbReference>
<evidence type="ECO:0000313" key="16">
    <source>
        <dbReference type="EMBL" id="KRM08159.1"/>
    </source>
</evidence>
<dbReference type="STRING" id="1423750.FC89_GL001846"/>
<evidence type="ECO:0000256" key="10">
    <source>
        <dbReference type="ARBA" id="ARBA00061104"/>
    </source>
</evidence>
<gene>
    <name evidence="13" type="primary">mfd</name>
    <name evidence="16" type="ORF">FC89_GL001846</name>
</gene>
<evidence type="ECO:0000259" key="15">
    <source>
        <dbReference type="PROSITE" id="PS51194"/>
    </source>
</evidence>
<comment type="similarity">
    <text evidence="10 13">In the N-terminal section; belongs to the UvrB family.</text>
</comment>